<protein>
    <recommendedName>
        <fullName evidence="4">Conidiation protein 6</fullName>
    </recommendedName>
</protein>
<dbReference type="PANTHER" id="PTHR36576:SF1">
    <property type="entry name" value="UPF0654 PROTEIN C11D3.01C-RELATED"/>
    <property type="match status" value="1"/>
</dbReference>
<dbReference type="PANTHER" id="PTHR36576">
    <property type="entry name" value="UPF0654 PROTEIN C11D3.01C-RELATED"/>
    <property type="match status" value="1"/>
</dbReference>
<dbReference type="InterPro" id="IPR052670">
    <property type="entry name" value="UPF0654_domain"/>
</dbReference>
<feature type="compositionally biased region" description="Polar residues" evidence="1">
    <location>
        <begin position="107"/>
        <end position="116"/>
    </location>
</feature>
<dbReference type="GO" id="GO:0005737">
    <property type="term" value="C:cytoplasm"/>
    <property type="evidence" value="ECO:0007669"/>
    <property type="project" value="TreeGrafter"/>
</dbReference>
<dbReference type="InterPro" id="IPR018824">
    <property type="entry name" value="Conidiation-specific_6"/>
</dbReference>
<organism evidence="2 3">
    <name type="scientific">Tulasnella calospora MUT 4182</name>
    <dbReference type="NCBI Taxonomy" id="1051891"/>
    <lineage>
        <taxon>Eukaryota</taxon>
        <taxon>Fungi</taxon>
        <taxon>Dikarya</taxon>
        <taxon>Basidiomycota</taxon>
        <taxon>Agaricomycotina</taxon>
        <taxon>Agaricomycetes</taxon>
        <taxon>Cantharellales</taxon>
        <taxon>Tulasnellaceae</taxon>
        <taxon>Tulasnella</taxon>
    </lineage>
</organism>
<feature type="region of interest" description="Disordered" evidence="1">
    <location>
        <begin position="1"/>
        <end position="122"/>
    </location>
</feature>
<gene>
    <name evidence="2" type="ORF">M407DRAFT_220993</name>
</gene>
<sequence length="158" mass="17043">MSSASQVHDHRVIGGHKAAIQNPNVSEEAKERSRQILEGAGGIFEEVGETTERTKDHGSSTRYEGASESLSGNQIRGYKATLSNPRTSEDAKEKAREILEGEGEAFESTTAYTGGNTEDEHTNRVLGGYKAAVHNPNVSTAAKRHAHQVLRENDADVA</sequence>
<reference evidence="3" key="2">
    <citation type="submission" date="2015-01" db="EMBL/GenBank/DDBJ databases">
        <title>Evolutionary Origins and Diversification of the Mycorrhizal Mutualists.</title>
        <authorList>
            <consortium name="DOE Joint Genome Institute"/>
            <consortium name="Mycorrhizal Genomics Consortium"/>
            <person name="Kohler A."/>
            <person name="Kuo A."/>
            <person name="Nagy L.G."/>
            <person name="Floudas D."/>
            <person name="Copeland A."/>
            <person name="Barry K.W."/>
            <person name="Cichocki N."/>
            <person name="Veneault-Fourrey C."/>
            <person name="LaButti K."/>
            <person name="Lindquist E.A."/>
            <person name="Lipzen A."/>
            <person name="Lundell T."/>
            <person name="Morin E."/>
            <person name="Murat C."/>
            <person name="Riley R."/>
            <person name="Ohm R."/>
            <person name="Sun H."/>
            <person name="Tunlid A."/>
            <person name="Henrissat B."/>
            <person name="Grigoriev I.V."/>
            <person name="Hibbett D.S."/>
            <person name="Martin F."/>
        </authorList>
    </citation>
    <scope>NUCLEOTIDE SEQUENCE [LARGE SCALE GENOMIC DNA]</scope>
    <source>
        <strain evidence="3">MUT 4182</strain>
    </source>
</reference>
<dbReference type="EMBL" id="KN822965">
    <property type="protein sequence ID" value="KIO31192.1"/>
    <property type="molecule type" value="Genomic_DNA"/>
</dbReference>
<evidence type="ECO:0000313" key="2">
    <source>
        <dbReference type="EMBL" id="KIO31192.1"/>
    </source>
</evidence>
<evidence type="ECO:0008006" key="4">
    <source>
        <dbReference type="Google" id="ProtNLM"/>
    </source>
</evidence>
<accession>A0A0C3MBR1</accession>
<keyword evidence="3" id="KW-1185">Reference proteome</keyword>
<feature type="compositionally biased region" description="Basic and acidic residues" evidence="1">
    <location>
        <begin position="50"/>
        <end position="59"/>
    </location>
</feature>
<dbReference type="Proteomes" id="UP000054248">
    <property type="component" value="Unassembled WGS sequence"/>
</dbReference>
<dbReference type="HOGENOM" id="CLU_107705_0_0_1"/>
<reference evidence="2 3" key="1">
    <citation type="submission" date="2014-04" db="EMBL/GenBank/DDBJ databases">
        <authorList>
            <consortium name="DOE Joint Genome Institute"/>
            <person name="Kuo A."/>
            <person name="Girlanda M."/>
            <person name="Perotto S."/>
            <person name="Kohler A."/>
            <person name="Nagy L.G."/>
            <person name="Floudas D."/>
            <person name="Copeland A."/>
            <person name="Barry K.W."/>
            <person name="Cichocki N."/>
            <person name="Veneault-Fourrey C."/>
            <person name="LaButti K."/>
            <person name="Lindquist E.A."/>
            <person name="Lipzen A."/>
            <person name="Lundell T."/>
            <person name="Morin E."/>
            <person name="Murat C."/>
            <person name="Sun H."/>
            <person name="Tunlid A."/>
            <person name="Henrissat B."/>
            <person name="Grigoriev I.V."/>
            <person name="Hibbett D.S."/>
            <person name="Martin F."/>
            <person name="Nordberg H.P."/>
            <person name="Cantor M.N."/>
            <person name="Hua S.X."/>
        </authorList>
    </citation>
    <scope>NUCLEOTIDE SEQUENCE [LARGE SCALE GENOMIC DNA]</scope>
    <source>
        <strain evidence="2 3">MUT 4182</strain>
    </source>
</reference>
<evidence type="ECO:0000313" key="3">
    <source>
        <dbReference type="Proteomes" id="UP000054248"/>
    </source>
</evidence>
<evidence type="ECO:0000256" key="1">
    <source>
        <dbReference type="SAM" id="MobiDB-lite"/>
    </source>
</evidence>
<feature type="compositionally biased region" description="Basic and acidic residues" evidence="1">
    <location>
        <begin position="87"/>
        <end position="99"/>
    </location>
</feature>
<name>A0A0C3MBR1_9AGAM</name>
<dbReference type="AlphaFoldDB" id="A0A0C3MBR1"/>
<dbReference type="OrthoDB" id="5419162at2759"/>
<proteinExistence type="predicted"/>
<dbReference type="Pfam" id="PF10346">
    <property type="entry name" value="Con-6"/>
    <property type="match status" value="3"/>
</dbReference>